<proteinExistence type="predicted"/>
<keyword evidence="1" id="KW-1133">Transmembrane helix</keyword>
<dbReference type="EMBL" id="FPHE01000072">
    <property type="protein sequence ID" value="SFV56829.1"/>
    <property type="molecule type" value="Genomic_DNA"/>
</dbReference>
<dbReference type="Gene3D" id="3.30.700.10">
    <property type="entry name" value="Glycoprotein, Type 4 Pilin"/>
    <property type="match status" value="1"/>
</dbReference>
<gene>
    <name evidence="2" type="ORF">MNB_SV-12-170</name>
</gene>
<sequence length="155" mass="17332">MRSKKAFTIIEMIIVIVIIGILSIVAIPRLSATYDDAKVTIALNNIGTMINDVSSYYTSFDRYSANLNDMTNIEDINYTVPWNNITQSGVFTYYTLDNELNFEPCISFSIMNRDGNLTISTIDNPIGDICKILQSVDSLQNLLGTKLIGGNRIKF</sequence>
<dbReference type="AlphaFoldDB" id="A0A1W1BTI0"/>
<reference evidence="2" key="1">
    <citation type="submission" date="2016-10" db="EMBL/GenBank/DDBJ databases">
        <authorList>
            <person name="de Groot N.N."/>
        </authorList>
    </citation>
    <scope>NUCLEOTIDE SEQUENCE</scope>
</reference>
<dbReference type="Pfam" id="PF07963">
    <property type="entry name" value="N_methyl"/>
    <property type="match status" value="1"/>
</dbReference>
<feature type="transmembrane region" description="Helical" evidence="1">
    <location>
        <begin position="7"/>
        <end position="27"/>
    </location>
</feature>
<dbReference type="NCBIfam" id="TIGR02532">
    <property type="entry name" value="IV_pilin_GFxxxE"/>
    <property type="match status" value="1"/>
</dbReference>
<protein>
    <submittedName>
        <fullName evidence="2">Type II secretion envelope pseudopilin protein (PulG,guides folded protein to PulD in outer membrane)</fullName>
    </submittedName>
</protein>
<dbReference type="InterPro" id="IPR012902">
    <property type="entry name" value="N_methyl_site"/>
</dbReference>
<evidence type="ECO:0000256" key="1">
    <source>
        <dbReference type="SAM" id="Phobius"/>
    </source>
</evidence>
<evidence type="ECO:0000313" key="2">
    <source>
        <dbReference type="EMBL" id="SFV56829.1"/>
    </source>
</evidence>
<accession>A0A1W1BTI0</accession>
<organism evidence="2">
    <name type="scientific">hydrothermal vent metagenome</name>
    <dbReference type="NCBI Taxonomy" id="652676"/>
    <lineage>
        <taxon>unclassified sequences</taxon>
        <taxon>metagenomes</taxon>
        <taxon>ecological metagenomes</taxon>
    </lineage>
</organism>
<dbReference type="InterPro" id="IPR045584">
    <property type="entry name" value="Pilin-like"/>
</dbReference>
<dbReference type="SUPFAM" id="SSF54523">
    <property type="entry name" value="Pili subunits"/>
    <property type="match status" value="1"/>
</dbReference>
<keyword evidence="1" id="KW-0812">Transmembrane</keyword>
<keyword evidence="1" id="KW-0472">Membrane</keyword>
<name>A0A1W1BTI0_9ZZZZ</name>